<reference evidence="3 4" key="1">
    <citation type="submission" date="2016-07" db="EMBL/GenBank/DDBJ databases">
        <title>Pervasive Adenine N6-methylation of Active Genes in Fungi.</title>
        <authorList>
            <consortium name="DOE Joint Genome Institute"/>
            <person name="Mondo S.J."/>
            <person name="Dannebaum R.O."/>
            <person name="Kuo R.C."/>
            <person name="Labutti K."/>
            <person name="Haridas S."/>
            <person name="Kuo A."/>
            <person name="Salamov A."/>
            <person name="Ahrendt S.R."/>
            <person name="Lipzen A."/>
            <person name="Sullivan W."/>
            <person name="Andreopoulos W.B."/>
            <person name="Clum A."/>
            <person name="Lindquist E."/>
            <person name="Daum C."/>
            <person name="Ramamoorthy G.K."/>
            <person name="Gryganskyi A."/>
            <person name="Culley D."/>
            <person name="Magnuson J.K."/>
            <person name="James T.Y."/>
            <person name="O'Malley M.A."/>
            <person name="Stajich J.E."/>
            <person name="Spatafora J.W."/>
            <person name="Visel A."/>
            <person name="Grigoriev I.V."/>
        </authorList>
    </citation>
    <scope>NUCLEOTIDE SEQUENCE [LARGE SCALE GENOMIC DNA]</scope>
    <source>
        <strain evidence="3 4">CBS 931.73</strain>
    </source>
</reference>
<dbReference type="OrthoDB" id="19232at2759"/>
<dbReference type="InterPro" id="IPR016024">
    <property type="entry name" value="ARM-type_fold"/>
</dbReference>
<dbReference type="EMBL" id="MCFE01000213">
    <property type="protein sequence ID" value="ORX94128.1"/>
    <property type="molecule type" value="Genomic_DNA"/>
</dbReference>
<evidence type="ECO:0000256" key="1">
    <source>
        <dbReference type="ARBA" id="ARBA00010216"/>
    </source>
</evidence>
<dbReference type="AlphaFoldDB" id="A0A1Y1Y832"/>
<dbReference type="SUPFAM" id="SSF48371">
    <property type="entry name" value="ARM repeat"/>
    <property type="match status" value="1"/>
</dbReference>
<evidence type="ECO:0000256" key="2">
    <source>
        <dbReference type="SAM" id="MobiDB-lite"/>
    </source>
</evidence>
<comment type="caution">
    <text evidence="3">The sequence shown here is derived from an EMBL/GenBank/DDBJ whole genome shotgun (WGS) entry which is preliminary data.</text>
</comment>
<feature type="compositionally biased region" description="Polar residues" evidence="2">
    <location>
        <begin position="785"/>
        <end position="812"/>
    </location>
</feature>
<dbReference type="PANTHER" id="PTHR47766:SF1">
    <property type="entry name" value="PROTEIN EFR3"/>
    <property type="match status" value="1"/>
</dbReference>
<dbReference type="Proteomes" id="UP000193498">
    <property type="component" value="Unassembled WGS sequence"/>
</dbReference>
<accession>A0A1Y1Y832</accession>
<dbReference type="FunCoup" id="A0A1Y1Y832">
    <property type="interactions" value="6"/>
</dbReference>
<evidence type="ECO:0000313" key="3">
    <source>
        <dbReference type="EMBL" id="ORX94128.1"/>
    </source>
</evidence>
<feature type="compositionally biased region" description="Basic and acidic residues" evidence="2">
    <location>
        <begin position="752"/>
        <end position="764"/>
    </location>
</feature>
<name>A0A1Y1Y832_9FUNG</name>
<gene>
    <name evidence="3" type="ORF">K493DRAFT_337944</name>
</gene>
<dbReference type="PANTHER" id="PTHR47766">
    <property type="entry name" value="PROTEIN EFR3"/>
    <property type="match status" value="1"/>
</dbReference>
<evidence type="ECO:0000313" key="4">
    <source>
        <dbReference type="Proteomes" id="UP000193498"/>
    </source>
</evidence>
<dbReference type="InterPro" id="IPR049150">
    <property type="entry name" value="EFR3_HEAT-like_rpt"/>
</dbReference>
<dbReference type="STRING" id="1314790.A0A1Y1Y832"/>
<proteinExistence type="inferred from homology"/>
<organism evidence="3 4">
    <name type="scientific">Basidiobolus meristosporus CBS 931.73</name>
    <dbReference type="NCBI Taxonomy" id="1314790"/>
    <lineage>
        <taxon>Eukaryota</taxon>
        <taxon>Fungi</taxon>
        <taxon>Fungi incertae sedis</taxon>
        <taxon>Zoopagomycota</taxon>
        <taxon>Entomophthoromycotina</taxon>
        <taxon>Basidiobolomycetes</taxon>
        <taxon>Basidiobolales</taxon>
        <taxon>Basidiobolaceae</taxon>
        <taxon>Basidiobolus</taxon>
    </lineage>
</organism>
<comment type="similarity">
    <text evidence="1">Belongs to the EFR3 family.</text>
</comment>
<feature type="region of interest" description="Disordered" evidence="2">
    <location>
        <begin position="752"/>
        <end position="812"/>
    </location>
</feature>
<dbReference type="InParanoid" id="A0A1Y1Y832"/>
<keyword evidence="4" id="KW-1185">Reference proteome</keyword>
<sequence>MVRPVTHLVFTKHAKLIENCYPRQASQKTPKPSETSYLIFYANSRPAKLLKVAQYLERRIAQDTNRKKLNDVEVTLAIWNELLKGCSRDVNLFAKGVLNSIHFVLKAGFFESTMAAVQTFSIFCSTYDGSSLGMDNELSGLLEGLLMKYSDWCQSPDTSTKPNQSMRILGLTALFNFISSPSGKSSFVKKHLSIILPAFLYNIDNVRVGADCLNIENPAKSLDFKPLDILSIASDETGDKDVNELALSCLRNLMNHTNAASISAISKHFFRYLDETNFWNHQECAIEIIHFILDNMETRYRFMVVNEVIKRIDTEFLTPKKYILTKLLTSLLLNCMVTPGISVLELLAVLIDYYADSLKVTNASSALAANFISLESDLIRAIGSLTTNIYYVGQVADIVNFILGKMKIGEKHAKIDGIPASLFRVKMLQCLTAVVANKVACTNSSITPRTTFRVVASALPLLKNESFEIRRETGVFLTACLGNENIGANHLPNRKLTINSRLVRRNSNPDAKFRNSVYKMLVECVTRKGALPFDFAIALSICKQMLERYGFEDLVLSLPMMFRLQRHNESNIHGSFATKVLFDQLIDLYILHLSVHLGVPDVTSQVKCVIEQRKNANQWCPLFGENDRDNFAQLDGQSISDINRNNRNPEDYQPISLCFQEILRALNHRIELKRRFAELEKRLTVENSIFTTEDPKKLISRTITSTSRVMQGLIPKFTFPTLHKSEPKASGTRKPVKFETLKEALRLSWDSTSEHDADSSDRHTLSQTTHSKKSQKSSRSDMSQLLRTISSRSSSGAPSLVNTPYLSPTSHC</sequence>
<dbReference type="GO" id="GO:0072659">
    <property type="term" value="P:protein localization to plasma membrane"/>
    <property type="evidence" value="ECO:0007669"/>
    <property type="project" value="InterPro"/>
</dbReference>
<protein>
    <submittedName>
        <fullName evidence="3">Uncharacterized protein</fullName>
    </submittedName>
</protein>
<dbReference type="InterPro" id="IPR039786">
    <property type="entry name" value="EFR3"/>
</dbReference>
<dbReference type="Pfam" id="PF21072">
    <property type="entry name" value="EFR3"/>
    <property type="match status" value="1"/>
</dbReference>